<gene>
    <name evidence="1" type="ORF">QFW80_14010</name>
</gene>
<comment type="caution">
    <text evidence="1">The sequence shown here is derived from an EMBL/GenBank/DDBJ whole genome shotgun (WGS) entry which is preliminary data.</text>
</comment>
<protein>
    <submittedName>
        <fullName evidence="1">Uncharacterized protein</fullName>
    </submittedName>
</protein>
<sequence>MQPRVVLLAAVALMLALGLWLSRGGHGAPDAPSAPGAAASAPGRPAAATMIDAIPVTPPPASRDDARPDGMPATVRLAPPLRRGLEAGDDLFAYAQQLQPALREGDPEAAWLMSRVVDYCAGYATDPAAFARDSATLEAAGFPAVEAMNAARARVATRCRRFTPGDGFSPARVRQLRMQAAQGGSLPAEAELLARGEPVATSDDYPGALLERIASAGDPAAFGALSTAVEVPDWLSLLDRDVAPQYQAVVWQLAACRMGADCGPGSTLMTSYCVNGGICSRDPSQGFEAFVYDAAIPRQSVDHVSAAVDALVERFGGAP</sequence>
<reference evidence="1 2" key="1">
    <citation type="submission" date="2023-04" db="EMBL/GenBank/DDBJ databases">
        <title>Luteimonas sp. M1R5S18.</title>
        <authorList>
            <person name="Sun J.-Q."/>
        </authorList>
    </citation>
    <scope>NUCLEOTIDE SEQUENCE [LARGE SCALE GENOMIC DNA]</scope>
    <source>
        <strain evidence="1 2">M1R5S18</strain>
    </source>
</reference>
<organism evidence="1 2">
    <name type="scientific">Luteimonas rhizosphaericola</name>
    <dbReference type="NCBI Taxonomy" id="3042024"/>
    <lineage>
        <taxon>Bacteria</taxon>
        <taxon>Pseudomonadati</taxon>
        <taxon>Pseudomonadota</taxon>
        <taxon>Gammaproteobacteria</taxon>
        <taxon>Lysobacterales</taxon>
        <taxon>Lysobacteraceae</taxon>
        <taxon>Luteimonas</taxon>
    </lineage>
</organism>
<dbReference type="RefSeq" id="WP_280602594.1">
    <property type="nucleotide sequence ID" value="NZ_JARXRN010000028.1"/>
</dbReference>
<evidence type="ECO:0000313" key="1">
    <source>
        <dbReference type="EMBL" id="MDH5831634.1"/>
    </source>
</evidence>
<accession>A0ABT6JLT6</accession>
<name>A0ABT6JLT6_9GAMM</name>
<proteinExistence type="predicted"/>
<keyword evidence="2" id="KW-1185">Reference proteome</keyword>
<dbReference type="Proteomes" id="UP001156831">
    <property type="component" value="Unassembled WGS sequence"/>
</dbReference>
<evidence type="ECO:0000313" key="2">
    <source>
        <dbReference type="Proteomes" id="UP001156831"/>
    </source>
</evidence>
<dbReference type="EMBL" id="JARXRN010000028">
    <property type="protein sequence ID" value="MDH5831634.1"/>
    <property type="molecule type" value="Genomic_DNA"/>
</dbReference>